<feature type="transmembrane region" description="Helical" evidence="3">
    <location>
        <begin position="427"/>
        <end position="446"/>
    </location>
</feature>
<evidence type="ECO:0000313" key="6">
    <source>
        <dbReference type="Proteomes" id="UP000490800"/>
    </source>
</evidence>
<dbReference type="GO" id="GO:0016020">
    <property type="term" value="C:membrane"/>
    <property type="evidence" value="ECO:0007669"/>
    <property type="project" value="UniProtKB-SubCell"/>
</dbReference>
<dbReference type="SUPFAM" id="SSF56601">
    <property type="entry name" value="beta-lactamase/transpeptidase-like"/>
    <property type="match status" value="1"/>
</dbReference>
<evidence type="ECO:0000256" key="3">
    <source>
        <dbReference type="SAM" id="Phobius"/>
    </source>
</evidence>
<dbReference type="GO" id="GO:0016787">
    <property type="term" value="F:hydrolase activity"/>
    <property type="evidence" value="ECO:0007669"/>
    <property type="project" value="UniProtKB-KW"/>
</dbReference>
<dbReference type="Gene3D" id="3.40.710.10">
    <property type="entry name" value="DD-peptidase/beta-lactamase superfamily"/>
    <property type="match status" value="1"/>
</dbReference>
<accession>A0A7X3FF75</accession>
<gene>
    <name evidence="5" type="ORF">EDM21_03510</name>
</gene>
<feature type="transmembrane region" description="Helical" evidence="3">
    <location>
        <begin position="38"/>
        <end position="56"/>
    </location>
</feature>
<comment type="subcellular location">
    <subcellularLocation>
        <location evidence="1">Membrane</location>
    </subcellularLocation>
</comment>
<proteinExistence type="predicted"/>
<keyword evidence="3" id="KW-1133">Transmembrane helix</keyword>
<evidence type="ECO:0000256" key="2">
    <source>
        <dbReference type="ARBA" id="ARBA00023136"/>
    </source>
</evidence>
<feature type="domain" description="Beta-lactamase-related" evidence="4">
    <location>
        <begin position="80"/>
        <end position="395"/>
    </location>
</feature>
<dbReference type="EMBL" id="RHLK01000002">
    <property type="protein sequence ID" value="MVO98609.1"/>
    <property type="molecule type" value="Genomic_DNA"/>
</dbReference>
<dbReference type="Proteomes" id="UP000490800">
    <property type="component" value="Unassembled WGS sequence"/>
</dbReference>
<dbReference type="InterPro" id="IPR012338">
    <property type="entry name" value="Beta-lactam/transpept-like"/>
</dbReference>
<keyword evidence="3" id="KW-0812">Transmembrane</keyword>
<evidence type="ECO:0000313" key="5">
    <source>
        <dbReference type="EMBL" id="MVO98609.1"/>
    </source>
</evidence>
<protein>
    <submittedName>
        <fullName evidence="5">Serine hydrolase</fullName>
    </submittedName>
</protein>
<feature type="transmembrane region" description="Helical" evidence="3">
    <location>
        <begin position="467"/>
        <end position="488"/>
    </location>
</feature>
<keyword evidence="2 3" id="KW-0472">Membrane</keyword>
<evidence type="ECO:0000259" key="4">
    <source>
        <dbReference type="Pfam" id="PF00144"/>
    </source>
</evidence>
<dbReference type="InterPro" id="IPR050491">
    <property type="entry name" value="AmpC-like"/>
</dbReference>
<reference evidence="5 6" key="1">
    <citation type="journal article" date="2019" name="Microorganisms">
        <title>Paenibacillus lutrae sp. nov., A Chitinolytic Species Isolated from A River Otter in Castril Natural Park, Granada, Spain.</title>
        <authorList>
            <person name="Rodriguez M."/>
            <person name="Reina J.C."/>
            <person name="Bejar V."/>
            <person name="Llamas I."/>
        </authorList>
    </citation>
    <scope>NUCLEOTIDE SEQUENCE [LARGE SCALE GENOMIC DNA]</scope>
    <source>
        <strain evidence="5 6">N10</strain>
    </source>
</reference>
<dbReference type="PANTHER" id="PTHR46825">
    <property type="entry name" value="D-ALANYL-D-ALANINE-CARBOXYPEPTIDASE/ENDOPEPTIDASE AMPH"/>
    <property type="match status" value="1"/>
</dbReference>
<name>A0A7X3FF75_9BACL</name>
<dbReference type="Pfam" id="PF00144">
    <property type="entry name" value="Beta-lactamase"/>
    <property type="match status" value="1"/>
</dbReference>
<dbReference type="AlphaFoldDB" id="A0A7X3FF75"/>
<organism evidence="5 6">
    <name type="scientific">Paenibacillus lutrae</name>
    <dbReference type="NCBI Taxonomy" id="2078573"/>
    <lineage>
        <taxon>Bacteria</taxon>
        <taxon>Bacillati</taxon>
        <taxon>Bacillota</taxon>
        <taxon>Bacilli</taxon>
        <taxon>Bacillales</taxon>
        <taxon>Paenibacillaceae</taxon>
        <taxon>Paenibacillus</taxon>
    </lineage>
</organism>
<keyword evidence="6" id="KW-1185">Reference proteome</keyword>
<feature type="transmembrane region" description="Helical" evidence="3">
    <location>
        <begin position="508"/>
        <end position="529"/>
    </location>
</feature>
<comment type="caution">
    <text evidence="5">The sequence shown here is derived from an EMBL/GenBank/DDBJ whole genome shotgun (WGS) entry which is preliminary data.</text>
</comment>
<dbReference type="InterPro" id="IPR001466">
    <property type="entry name" value="Beta-lactam-related"/>
</dbReference>
<evidence type="ECO:0000256" key="1">
    <source>
        <dbReference type="ARBA" id="ARBA00004370"/>
    </source>
</evidence>
<keyword evidence="5" id="KW-0378">Hydrolase</keyword>
<sequence length="543" mass="60624">MAKHCLFSVQILEGVPCCKKVHHFRKEKIVIRSLHQKVYLAALSIWTALWFFYPIMDRVSGEGSPYQSGQTFESGQIDSFDSFIQKKMEDGKIPGLSVTIVDKKQILYQKGFGIADQTKAPVTPETLFEIGSTSKAFTGLGILLLQEKGRLQMTDEITRYLPSFAATFQGTRPKLTLENFMYQTSGIPFRTIGDIPVASGEDALEQTVKVLDNIELDFLPGTKFSYATLNYDVLGLVIEKVTGQRFDDFIRSELLTPLEMNQTFTRRADVDQQKLAAGYKLLFGQPQPYQAPEYRGNTPAGYFIISGYDLAKWLQIQLGESTPVWVRTLVHASQNPNTQVQRDYDGSLYASGWFAYLKESTELSHGGGNPNYSSYFVLNPDKGLGVGILANMNSSYTQEIGQGIMDMLMGRAVQPGTSDQFLQVDRIAGIVTVITGISTLVLLILLAKGILQIRTGTRRYAGLHGRLIMRMLVMAVLLPALAYLLYRINDIVFDGLNWSFVQVWAPASLFYALYGIWGCALLFCLYDLFARSCPAANSPKLTF</sequence>
<dbReference type="PANTHER" id="PTHR46825:SF11">
    <property type="entry name" value="PENICILLIN-BINDING PROTEIN 4"/>
    <property type="match status" value="1"/>
</dbReference>